<feature type="compositionally biased region" description="Low complexity" evidence="1">
    <location>
        <begin position="1729"/>
        <end position="1749"/>
    </location>
</feature>
<keyword evidence="2" id="KW-0812">Transmembrane</keyword>
<feature type="region of interest" description="Disordered" evidence="1">
    <location>
        <begin position="1728"/>
        <end position="1755"/>
    </location>
</feature>
<keyword evidence="2" id="KW-0472">Membrane</keyword>
<dbReference type="InterPro" id="IPR047589">
    <property type="entry name" value="DUF11_rpt"/>
</dbReference>
<feature type="transmembrane region" description="Helical" evidence="2">
    <location>
        <begin position="1887"/>
        <end position="1908"/>
    </location>
</feature>
<feature type="domain" description="DUF7507" evidence="3">
    <location>
        <begin position="1636"/>
        <end position="1739"/>
    </location>
</feature>
<feature type="region of interest" description="Disordered" evidence="1">
    <location>
        <begin position="1032"/>
        <end position="1051"/>
    </location>
</feature>
<organism evidence="4 5">
    <name type="scientific">Microbacterium phyllosphaerae</name>
    <dbReference type="NCBI Taxonomy" id="124798"/>
    <lineage>
        <taxon>Bacteria</taxon>
        <taxon>Bacillati</taxon>
        <taxon>Actinomycetota</taxon>
        <taxon>Actinomycetes</taxon>
        <taxon>Micrococcales</taxon>
        <taxon>Microbacteriaceae</taxon>
        <taxon>Microbacterium</taxon>
    </lineage>
</organism>
<dbReference type="Pfam" id="PF24346">
    <property type="entry name" value="DUF7507"/>
    <property type="match status" value="8"/>
</dbReference>
<feature type="domain" description="DUF7507" evidence="3">
    <location>
        <begin position="1064"/>
        <end position="1165"/>
    </location>
</feature>
<evidence type="ECO:0000259" key="3">
    <source>
        <dbReference type="Pfam" id="PF24346"/>
    </source>
</evidence>
<keyword evidence="5" id="KW-1185">Reference proteome</keyword>
<feature type="domain" description="DUF7507" evidence="3">
    <location>
        <begin position="1523"/>
        <end position="1622"/>
    </location>
</feature>
<dbReference type="EMBL" id="JAGIOA010000001">
    <property type="protein sequence ID" value="MBP2377751.1"/>
    <property type="molecule type" value="Genomic_DNA"/>
</dbReference>
<evidence type="ECO:0000256" key="1">
    <source>
        <dbReference type="SAM" id="MobiDB-lite"/>
    </source>
</evidence>
<feature type="domain" description="DUF7507" evidence="3">
    <location>
        <begin position="1179"/>
        <end position="1281"/>
    </location>
</feature>
<feature type="domain" description="DUF7507" evidence="3">
    <location>
        <begin position="1408"/>
        <end position="1509"/>
    </location>
</feature>
<feature type="domain" description="DUF7507" evidence="3">
    <location>
        <begin position="1755"/>
        <end position="1859"/>
    </location>
</feature>
<evidence type="ECO:0000256" key="2">
    <source>
        <dbReference type="SAM" id="Phobius"/>
    </source>
</evidence>
<dbReference type="PANTHER" id="PTHR34819">
    <property type="entry name" value="LARGE CYSTEINE-RICH PERIPLASMIC PROTEIN OMCB"/>
    <property type="match status" value="1"/>
</dbReference>
<sequence length="1916" mass="193606">MAESVIRRAQRQRRKRRDLSIEGVRRRTGWVGLLAALIVAFATLTPAPAMAAATAITLTSAAATAKSGTATTFTMTVSCSTDGGCTNSTVTIPTTTITGTPSITDFGPWIGNSSCAGVTKTVTAGQVVFTYGTLPTGSKQCTFTVTAPEYKTLNNTVATITPTLASSNSDSSTATPLTHTITAGYNVSLTNGTPARVISGLPFEYTVTLYCGLNGAYTGDIGVSAIRMSSTLPSNFEYQSYRLRTGVPGTVSYDPATRVFSYSDPTGTACGNPPLNNGNMITIYVSGKAATNGVPNPVGSQVCNSSTASWTYIDGTPGSATSTRVCSPVITLATTVAKSTTAPSTMSNIGYFTAADAGTRASHTYPGDWDRTGASAYYDITMNTVPATTNAGVSYDIEDPMPCLTNGANNNYSSNAVGAYCQNPGFVPTLVVPFGFTVTTADAITVIRTDGSSASIPYTAGRGWVVPTTPAVAQIDVPPFAAQGTNTAATMRLRILGYAASGVPAPAVLTNQVSSTPYLSEDLSTPIVAAQKATSRLQVEMPPANDAAFIYPGLTTSQVGATCNATVSLNSSTNGAYSNRIEMPTAPSNAVYIDYLAPAGAVTVTPATTAFSFASLNPNGSGGKTHTSSAVAPTTTQNYNGTGRTLVRWTIPAGVVTVPGYYNIRSATTLSTLALEPGCAGTYTSDITVGYGAPIAQCYFNNYVSAHIEPAPMYPFGTADLRANASPIANNYCGYSSNIQIAAINPGFTVDKTVQGNLDAAPIGGGGTGHVSVDGGQASYTVTFKNTGESTLANPVMYDLLPRIGDTRASSTAPRGSQFAVTLTDIDALPTGLTVAYSRATNPCRPEVLTPNAGCVDDWTTTAPGSLASVTALKFVYSGNIRVGSSFSATYSVSTPASAAGNVAWNSIGTNVTAGDALVGKAESSLTGLQAQSAHPAITKTADRTTVDAVGQPVVFTFTVTNNTAVTLSDVRVTDALLNSAMSSVAPTPVCSSLTTPAGTCSGASTTLAAGQSAVFTATYVTTQADLDHGSVSDQATATGTPPTGPALSNSTGVVKVTAAQNGALTLSKTAEQATVDSVGDVIDYIFAVTNSGNVTLRSLAIDETGFSGSGSLSAISCPTAPLAPGASAECTASYPVTQADLTAGSIENTATASAKDPAGASVASPTSTATVEVDQVASLGLVKSASPSGAAAYDAGQEITYSFVVTNTGNVPVTDITVDEMAFTGSDALSAIDCPADALAPTEQVTCTATYTLTQDDVDAGSLTNTAQASGSGPDGAVTSEESTVRTPQVADASLTLTKTASTGFVNAAGDVVTYTFTVRNGGNVTLHDVDVEETGFSGSGGTPVVSCPSDSLAPGQQLVCSADYTVTQADMNDGGLENTARAIALDTADETVESEESTARVVANAAPALSVVKTADVTSYSEVGDAMTFSFLVTNTGNVVVENMEIAERVFTGSGALSSIACPVSELAPAESTTCTSDYEVTQADVDRGSIANTAAASAETGAGGAVLSDPSTVTVAAAQAPELILEKTVAPQDADAAGDEVVYSFHVTNSGNVTLTGLAIAETAFSGTGALVTPDCGATLAPGEDATCDVRYALTQADVDAGEISNTATATASGSGADVSSEESTALVAVERQPELSLVKSADVADPEDIRAGDVITYSFVVTNAGNVTVSDAQVVEGTFTGTGDLGDLTCESDDPLAPGDQLICSLDYTVTQDDVDAGELANTATVTGSGPEGTEPPTSTPSTVELPAPANPSLSLAKSTDATTVSEAGQIVSYTFTITNTGNTTARAVTVSEDSFTGHGDDPVVACPTDEVLLPGEVVVCSATYTVTAADLDGSALINTASAKSIAPDGTAVSSDPSTARIDDVVTAESPEGAGLAVTGGTLAWGAAILALCLLIAGGALVAVRRRRQVQD</sequence>
<gene>
    <name evidence="4" type="ORF">JOF42_001246</name>
</gene>
<dbReference type="NCBIfam" id="TIGR01451">
    <property type="entry name" value="B_ant_repeat"/>
    <property type="match status" value="4"/>
</dbReference>
<keyword evidence="2" id="KW-1133">Transmembrane helix</keyword>
<dbReference type="InterPro" id="IPR051172">
    <property type="entry name" value="Chlamydia_OmcB"/>
</dbReference>
<dbReference type="Proteomes" id="UP000703720">
    <property type="component" value="Unassembled WGS sequence"/>
</dbReference>
<dbReference type="InterPro" id="IPR055354">
    <property type="entry name" value="DUF7507"/>
</dbReference>
<feature type="region of interest" description="Disordered" evidence="1">
    <location>
        <begin position="1264"/>
        <end position="1290"/>
    </location>
</feature>
<reference evidence="4 5" key="1">
    <citation type="submission" date="2021-03" db="EMBL/GenBank/DDBJ databases">
        <title>Sequencing the genomes of 1000 actinobacteria strains.</title>
        <authorList>
            <person name="Klenk H.-P."/>
        </authorList>
    </citation>
    <scope>NUCLEOTIDE SEQUENCE [LARGE SCALE GENOMIC DNA]</scope>
    <source>
        <strain evidence="4 5">DSM 13468</strain>
    </source>
</reference>
<name>A0ABS4WNG9_9MICO</name>
<feature type="domain" description="DUF7507" evidence="3">
    <location>
        <begin position="937"/>
        <end position="1050"/>
    </location>
</feature>
<dbReference type="Gene3D" id="2.60.40.10">
    <property type="entry name" value="Immunoglobulins"/>
    <property type="match status" value="2"/>
</dbReference>
<dbReference type="RefSeq" id="WP_210097067.1">
    <property type="nucleotide sequence ID" value="NZ_BAAAIO010000001.1"/>
</dbReference>
<dbReference type="PANTHER" id="PTHR34819:SF3">
    <property type="entry name" value="CELL SURFACE PROTEIN"/>
    <property type="match status" value="1"/>
</dbReference>
<protein>
    <submittedName>
        <fullName evidence="4">Repeat protein (TIGR01451 family)</fullName>
    </submittedName>
</protein>
<comment type="caution">
    <text evidence="4">The sequence shown here is derived from an EMBL/GenBank/DDBJ whole genome shotgun (WGS) entry which is preliminary data.</text>
</comment>
<proteinExistence type="predicted"/>
<accession>A0ABS4WNG9</accession>
<evidence type="ECO:0000313" key="4">
    <source>
        <dbReference type="EMBL" id="MBP2377751.1"/>
    </source>
</evidence>
<evidence type="ECO:0000313" key="5">
    <source>
        <dbReference type="Proteomes" id="UP000703720"/>
    </source>
</evidence>
<dbReference type="InterPro" id="IPR013783">
    <property type="entry name" value="Ig-like_fold"/>
</dbReference>
<feature type="domain" description="DUF7507" evidence="3">
    <location>
        <begin position="1294"/>
        <end position="1396"/>
    </location>
</feature>